<dbReference type="Pfam" id="PF00109">
    <property type="entry name" value="ketoacyl-synt"/>
    <property type="match status" value="1"/>
</dbReference>
<name>A0A328F6Q5_9BACT</name>
<dbReference type="InterPro" id="IPR016039">
    <property type="entry name" value="Thiolase-like"/>
</dbReference>
<dbReference type="GO" id="GO:0004315">
    <property type="term" value="F:3-oxoacyl-[acyl-carrier-protein] synthase activity"/>
    <property type="evidence" value="ECO:0007669"/>
    <property type="project" value="TreeGrafter"/>
</dbReference>
<dbReference type="AlphaFoldDB" id="A0A328F6Q5"/>
<dbReference type="InterPro" id="IPR014031">
    <property type="entry name" value="Ketoacyl_synth_C"/>
</dbReference>
<feature type="domain" description="Ketosynthase family 3 (KS3)" evidence="4">
    <location>
        <begin position="2"/>
        <end position="409"/>
    </location>
</feature>
<dbReference type="Gene3D" id="3.40.47.10">
    <property type="match status" value="1"/>
</dbReference>
<dbReference type="SMART" id="SM00825">
    <property type="entry name" value="PKS_KS"/>
    <property type="match status" value="1"/>
</dbReference>
<sequence length="415" mass="44625">MERRVVITGCSAITPIGCSKADILKKLECGISGVGRIRDDELLVEQLNTSVFGTVDEDLAYDFPRKFRKTMGPVSFAACRVVDDVIQQSGLDSSFLSSGRTGVAFGSSHGSTAVLKKVYQACFNAQSTDMFSLSAADYLKSMVHTTAVNITRMFGITGRVISSPSACTTSSQSIGFGYEMIKFGVQDAMICGGSEEYDTTTVAVFDNLLACSTHYNDTPHKTPRPFDAERDGLVVGEGAGAVMLEDFESARKRGAIILGEVIGFATNNNGGNLIMPDLAGVTQVLKMGLENAQIPAEQIDFISAHATATRIGDVIEARAINNVYGNKPWVSGLKSYMGHTIAACGVIETILTLYMMEKGFIVPTLNLDQVDDRCAMIHHTPRLMETEIQCAAVQNFAFGGINTSLILKKFPRNGA</sequence>
<dbReference type="PROSITE" id="PS52004">
    <property type="entry name" value="KS3_2"/>
    <property type="match status" value="1"/>
</dbReference>
<evidence type="ECO:0000256" key="1">
    <source>
        <dbReference type="ARBA" id="ARBA00008467"/>
    </source>
</evidence>
<dbReference type="EMBL" id="CP036313">
    <property type="protein sequence ID" value="QBH13355.1"/>
    <property type="molecule type" value="Genomic_DNA"/>
</dbReference>
<evidence type="ECO:0000313" key="8">
    <source>
        <dbReference type="Proteomes" id="UP000293902"/>
    </source>
</evidence>
<protein>
    <submittedName>
        <fullName evidence="6">3-oxoacyl-ACP synthase</fullName>
    </submittedName>
</protein>
<comment type="similarity">
    <text evidence="1 3">Belongs to the thiolase-like superfamily. Beta-ketoacyl-ACP synthases family.</text>
</comment>
<evidence type="ECO:0000256" key="2">
    <source>
        <dbReference type="ARBA" id="ARBA00022679"/>
    </source>
</evidence>
<dbReference type="CDD" id="cd00834">
    <property type="entry name" value="KAS_I_II"/>
    <property type="match status" value="1"/>
</dbReference>
<dbReference type="GO" id="GO:0006633">
    <property type="term" value="P:fatty acid biosynthetic process"/>
    <property type="evidence" value="ECO:0007669"/>
    <property type="project" value="TreeGrafter"/>
</dbReference>
<dbReference type="EMBL" id="QLNI01000082">
    <property type="protein sequence ID" value="RAL99905.1"/>
    <property type="molecule type" value="Genomic_DNA"/>
</dbReference>
<dbReference type="Proteomes" id="UP000293902">
    <property type="component" value="Chromosome"/>
</dbReference>
<gene>
    <name evidence="6" type="ORF">DO021_21900</name>
    <name evidence="5" type="ORF">EYB58_10730</name>
</gene>
<evidence type="ECO:0000259" key="4">
    <source>
        <dbReference type="PROSITE" id="PS52004"/>
    </source>
</evidence>
<dbReference type="InterPro" id="IPR000794">
    <property type="entry name" value="Beta-ketoacyl_synthase"/>
</dbReference>
<evidence type="ECO:0000313" key="7">
    <source>
        <dbReference type="Proteomes" id="UP000248798"/>
    </source>
</evidence>
<reference evidence="6 7" key="1">
    <citation type="submission" date="2018-06" db="EMBL/GenBank/DDBJ databases">
        <title>Complete Genome Sequence of Desulfobacter hydrogenophilus (DSM3380).</title>
        <authorList>
            <person name="Marietou A."/>
            <person name="Schreiber L."/>
            <person name="Marshall I."/>
            <person name="Jorgensen B."/>
        </authorList>
    </citation>
    <scope>NUCLEOTIDE SEQUENCE [LARGE SCALE GENOMIC DNA]</scope>
    <source>
        <strain evidence="6 7">DSM 3380</strain>
    </source>
</reference>
<dbReference type="Pfam" id="PF02801">
    <property type="entry name" value="Ketoacyl-synt_C"/>
    <property type="match status" value="1"/>
</dbReference>
<accession>A0A328F6Q5</accession>
<dbReference type="PANTHER" id="PTHR11712:SF325">
    <property type="entry name" value="3-OXOACYL-(ACYL-CARRIER-PROTEIN) SYNTHASE II FABF"/>
    <property type="match status" value="1"/>
</dbReference>
<keyword evidence="2 3" id="KW-0808">Transferase</keyword>
<dbReference type="GO" id="GO:0005829">
    <property type="term" value="C:cytosol"/>
    <property type="evidence" value="ECO:0007669"/>
    <property type="project" value="TreeGrafter"/>
</dbReference>
<proteinExistence type="inferred from homology"/>
<reference evidence="5 8" key="2">
    <citation type="submission" date="2019-02" db="EMBL/GenBank/DDBJ databases">
        <title>Complete genome sequence of Desulfobacter hydrogenophilus AcRS1.</title>
        <authorList>
            <person name="Marietou A."/>
            <person name="Lund M.B."/>
            <person name="Marshall I.P.G."/>
            <person name="Schreiber L."/>
            <person name="Jorgensen B."/>
        </authorList>
    </citation>
    <scope>NUCLEOTIDE SEQUENCE [LARGE SCALE GENOMIC DNA]</scope>
    <source>
        <strain evidence="5 8">AcRS1</strain>
    </source>
</reference>
<organism evidence="6 7">
    <name type="scientific">Desulfobacter hydrogenophilus</name>
    <dbReference type="NCBI Taxonomy" id="2291"/>
    <lineage>
        <taxon>Bacteria</taxon>
        <taxon>Pseudomonadati</taxon>
        <taxon>Thermodesulfobacteriota</taxon>
        <taxon>Desulfobacteria</taxon>
        <taxon>Desulfobacterales</taxon>
        <taxon>Desulfobacteraceae</taxon>
        <taxon>Desulfobacter</taxon>
    </lineage>
</organism>
<dbReference type="Proteomes" id="UP000248798">
    <property type="component" value="Unassembled WGS sequence"/>
</dbReference>
<evidence type="ECO:0000256" key="3">
    <source>
        <dbReference type="RuleBase" id="RU003694"/>
    </source>
</evidence>
<dbReference type="OrthoDB" id="9816204at2"/>
<evidence type="ECO:0000313" key="5">
    <source>
        <dbReference type="EMBL" id="QBH13355.1"/>
    </source>
</evidence>
<dbReference type="InterPro" id="IPR020841">
    <property type="entry name" value="PKS_Beta-ketoAc_synthase_dom"/>
</dbReference>
<dbReference type="SUPFAM" id="SSF53901">
    <property type="entry name" value="Thiolase-like"/>
    <property type="match status" value="2"/>
</dbReference>
<dbReference type="PANTHER" id="PTHR11712">
    <property type="entry name" value="POLYKETIDE SYNTHASE-RELATED"/>
    <property type="match status" value="1"/>
</dbReference>
<dbReference type="RefSeq" id="WP_111960655.1">
    <property type="nucleotide sequence ID" value="NZ_CP036313.1"/>
</dbReference>
<evidence type="ECO:0000313" key="6">
    <source>
        <dbReference type="EMBL" id="RAL99905.1"/>
    </source>
</evidence>
<keyword evidence="8" id="KW-1185">Reference proteome</keyword>
<dbReference type="InterPro" id="IPR014030">
    <property type="entry name" value="Ketoacyl_synth_N"/>
</dbReference>